<dbReference type="PANTHER" id="PTHR43400:SF10">
    <property type="entry name" value="3-OXOSTEROID 1-DEHYDROGENASE"/>
    <property type="match status" value="1"/>
</dbReference>
<dbReference type="InterPro" id="IPR050315">
    <property type="entry name" value="FAD-oxidoreductase_2"/>
</dbReference>
<dbReference type="PANTHER" id="PTHR43400">
    <property type="entry name" value="FUMARATE REDUCTASE"/>
    <property type="match status" value="1"/>
</dbReference>
<dbReference type="InterPro" id="IPR003953">
    <property type="entry name" value="FAD-dep_OxRdtase_2_FAD-bd"/>
</dbReference>
<comment type="caution">
    <text evidence="6">The sequence shown here is derived from an EMBL/GenBank/DDBJ whole genome shotgun (WGS) entry which is preliminary data.</text>
</comment>
<dbReference type="InterPro" id="IPR027477">
    <property type="entry name" value="Succ_DH/fumarate_Rdtase_cat_sf"/>
</dbReference>
<name>A0A844WCY5_9RHOB</name>
<evidence type="ECO:0000256" key="3">
    <source>
        <dbReference type="ARBA" id="ARBA00022827"/>
    </source>
</evidence>
<dbReference type="InterPro" id="IPR036188">
    <property type="entry name" value="FAD/NAD-bd_sf"/>
</dbReference>
<evidence type="ECO:0000313" key="6">
    <source>
        <dbReference type="EMBL" id="MWB78162.1"/>
    </source>
</evidence>
<dbReference type="EMBL" id="WNXQ01000004">
    <property type="protein sequence ID" value="MWB78162.1"/>
    <property type="molecule type" value="Genomic_DNA"/>
</dbReference>
<comment type="cofactor">
    <cofactor evidence="1">
        <name>FAD</name>
        <dbReference type="ChEBI" id="CHEBI:57692"/>
    </cofactor>
</comment>
<feature type="domain" description="FAD-dependent oxidoreductase 2 FAD-binding" evidence="5">
    <location>
        <begin position="48"/>
        <end position="578"/>
    </location>
</feature>
<dbReference type="Gene3D" id="3.90.700.10">
    <property type="entry name" value="Succinate dehydrogenase/fumarate reductase flavoprotein, catalytic domain"/>
    <property type="match status" value="1"/>
</dbReference>
<dbReference type="SUPFAM" id="SSF51905">
    <property type="entry name" value="FAD/NAD(P)-binding domain"/>
    <property type="match status" value="1"/>
</dbReference>
<accession>A0A844WCY5</accession>
<evidence type="ECO:0000256" key="4">
    <source>
        <dbReference type="ARBA" id="ARBA00023002"/>
    </source>
</evidence>
<evidence type="ECO:0000313" key="7">
    <source>
        <dbReference type="Proteomes" id="UP000443843"/>
    </source>
</evidence>
<dbReference type="SUPFAM" id="SSF56425">
    <property type="entry name" value="Succinate dehydrogenase/fumarate reductase flavoprotein, catalytic domain"/>
    <property type="match status" value="1"/>
</dbReference>
<dbReference type="Gene3D" id="3.50.50.60">
    <property type="entry name" value="FAD/NAD(P)-binding domain"/>
    <property type="match status" value="2"/>
</dbReference>
<dbReference type="PROSITE" id="PS51257">
    <property type="entry name" value="PROKAR_LIPOPROTEIN"/>
    <property type="match status" value="1"/>
</dbReference>
<reference evidence="6 7" key="1">
    <citation type="submission" date="2019-11" db="EMBL/GenBank/DDBJ databases">
        <title>Pseudooceanicola pacifica sp. nov., isolated from deep-sea sediment of the Pacific Ocean.</title>
        <authorList>
            <person name="Lyu L."/>
        </authorList>
    </citation>
    <scope>NUCLEOTIDE SEQUENCE [LARGE SCALE GENOMIC DNA]</scope>
    <source>
        <strain evidence="6 7">216_PA32_1</strain>
    </source>
</reference>
<protein>
    <submittedName>
        <fullName evidence="6">FAD-dependent oxidoreductase</fullName>
    </submittedName>
</protein>
<keyword evidence="3" id="KW-0274">FAD</keyword>
<dbReference type="Pfam" id="PF00890">
    <property type="entry name" value="FAD_binding_2"/>
    <property type="match status" value="1"/>
</dbReference>
<keyword evidence="4" id="KW-0560">Oxidoreductase</keyword>
<dbReference type="GO" id="GO:0008202">
    <property type="term" value="P:steroid metabolic process"/>
    <property type="evidence" value="ECO:0007669"/>
    <property type="project" value="UniProtKB-ARBA"/>
</dbReference>
<organism evidence="6 7">
    <name type="scientific">Pseudooceanicola pacificus</name>
    <dbReference type="NCBI Taxonomy" id="2676438"/>
    <lineage>
        <taxon>Bacteria</taxon>
        <taxon>Pseudomonadati</taxon>
        <taxon>Pseudomonadota</taxon>
        <taxon>Alphaproteobacteria</taxon>
        <taxon>Rhodobacterales</taxon>
        <taxon>Paracoccaceae</taxon>
        <taxon>Pseudooceanicola</taxon>
    </lineage>
</organism>
<evidence type="ECO:0000259" key="5">
    <source>
        <dbReference type="Pfam" id="PF00890"/>
    </source>
</evidence>
<dbReference type="PRINTS" id="PR00411">
    <property type="entry name" value="PNDRDTASEI"/>
</dbReference>
<sequence>MSPARVTGAGPCARGQRAPLPPVVWAGCNRIGEGPVLDTVQDPVKDYDAIVIGSGVSGLTAAIVAAQGGLDVLVIEKAKVFGGTTAYSGGVAWIPNNHLMHRAGLEDSREKAETYLRAVLGNYYDEAKIDAFLEYGPKMLEHMEATTELEFLVAPTPDYEPDKPCAYHSRGVLVREFDGTKLGDHLKLLRQPLDTLTVLGGMQVAGADITPLRTAFQSGASFAYTTKTVLRYARQKVTHGRATRLVSGNALAGRLLKSALDAGVTLWNDCPALELLKSGDRVTGVRVRRAGRELALTARRAVVLASGGFGANEERRKEFMPNPAHHRSIQPAENVGDGATMGESAGGTLVRDNPMNAIFIPISEHRGADGRMQRFPHIMIDRYMPGSIAVNQAGERFVNEGLSYQHYVTTMHAEGMDRSFLIGDRTFLRRYGMGLVRPFPYRIGKWLKNGYLTEGRTIEDLAGKLGIDPARLKATVERFNGMARKGADDDFGRGADAHSRFRGDQTVKPNPSLAPLETGPFYSITLYPGDLSSVAGLDTDARARVLGQDGRPMQGLYAVGLDMNSMTKGMYPAGGSSLGPGLTFGYIAGLDIAALP</sequence>
<evidence type="ECO:0000256" key="1">
    <source>
        <dbReference type="ARBA" id="ARBA00001974"/>
    </source>
</evidence>
<keyword evidence="2" id="KW-0285">Flavoprotein</keyword>
<dbReference type="Proteomes" id="UP000443843">
    <property type="component" value="Unassembled WGS sequence"/>
</dbReference>
<dbReference type="AlphaFoldDB" id="A0A844WCY5"/>
<keyword evidence="7" id="KW-1185">Reference proteome</keyword>
<evidence type="ECO:0000256" key="2">
    <source>
        <dbReference type="ARBA" id="ARBA00022630"/>
    </source>
</evidence>
<proteinExistence type="predicted"/>
<gene>
    <name evidence="6" type="ORF">GLS40_09015</name>
</gene>
<dbReference type="GO" id="GO:0016491">
    <property type="term" value="F:oxidoreductase activity"/>
    <property type="evidence" value="ECO:0007669"/>
    <property type="project" value="UniProtKB-KW"/>
</dbReference>